<name>A0ACA9KQC2_9GLOM</name>
<evidence type="ECO:0000313" key="2">
    <source>
        <dbReference type="Proteomes" id="UP000789525"/>
    </source>
</evidence>
<comment type="caution">
    <text evidence="1">The sequence shown here is derived from an EMBL/GenBank/DDBJ whole genome shotgun (WGS) entry which is preliminary data.</text>
</comment>
<accession>A0ACA9KQC2</accession>
<keyword evidence="2" id="KW-1185">Reference proteome</keyword>
<dbReference type="EMBL" id="CAJVPT010002694">
    <property type="protein sequence ID" value="CAG8485460.1"/>
    <property type="molecule type" value="Genomic_DNA"/>
</dbReference>
<protein>
    <submittedName>
        <fullName evidence="1">16517_t:CDS:1</fullName>
    </submittedName>
</protein>
<dbReference type="Proteomes" id="UP000789525">
    <property type="component" value="Unassembled WGS sequence"/>
</dbReference>
<evidence type="ECO:0000313" key="1">
    <source>
        <dbReference type="EMBL" id="CAG8485460.1"/>
    </source>
</evidence>
<sequence>MPVRENPLAALSLAVPQIFQECQKATTSHRKNAVALRKLQVKCSKYAPLNSDALNDNEEPTDGELAFNEEFVRNLNKVLPIKKGQSNAERVLKFVVSFVAFSCEKDNEKNDDNSPENEVEETLSSRFTEFLIKHLLKGTEAKDKSVRLRVCQLLAHIVSFLRTIDGDLYEHLKDELTKRLLDKEAGVRVKAVIAYAKLQGDTGNGRECAGQLLGLLNNDPSAEVRRAVLYNIEYNEETLPHILNRARDIDANIRCGVFTKLIEELRDFRVLSIEDREKLLNWGLTDRDPHVKKMCSKMLATNWIQHANDNLLELLERLDVVGSNVAQEVLLSIFRARPDITQALNFDDTLWENLTAESALLMRAFFEYHKDDNGRLDEMMPEITRLAFYIQKYNHYIFQTSEEEQVNYVFIVSQLLSIAKLMDYGDEVGMFRNSSSMIEIISDIRKGIEEEDAISRRAIQDDHDLTTNMSHLSINMSSMRLSMRHSDQRKGDGRLSTATISTEDDDEPEEDKELMSMMLNLKSLHIVRRMLEKNSEELRHNPSMHGLLSEIIIPNVQSQEPALREFGVHCLGLCCILDQKRPLTDYSSKNAINRFENNLLRYFNDASDPLDDNELNQLRDITEFVESLEEIAPTLRPSRSRQSKVNALANIQRDQRAFDEISDADSDL</sequence>
<gene>
    <name evidence="1" type="ORF">ACOLOM_LOCUS2161</name>
</gene>
<proteinExistence type="predicted"/>
<organism evidence="1 2">
    <name type="scientific">Acaulospora colombiana</name>
    <dbReference type="NCBI Taxonomy" id="27376"/>
    <lineage>
        <taxon>Eukaryota</taxon>
        <taxon>Fungi</taxon>
        <taxon>Fungi incertae sedis</taxon>
        <taxon>Mucoromycota</taxon>
        <taxon>Glomeromycotina</taxon>
        <taxon>Glomeromycetes</taxon>
        <taxon>Diversisporales</taxon>
        <taxon>Acaulosporaceae</taxon>
        <taxon>Acaulospora</taxon>
    </lineage>
</organism>
<reference evidence="1" key="1">
    <citation type="submission" date="2021-06" db="EMBL/GenBank/DDBJ databases">
        <authorList>
            <person name="Kallberg Y."/>
            <person name="Tangrot J."/>
            <person name="Rosling A."/>
        </authorList>
    </citation>
    <scope>NUCLEOTIDE SEQUENCE</scope>
    <source>
        <strain evidence="1">CL356</strain>
    </source>
</reference>